<dbReference type="OrthoDB" id="4738527at2759"/>
<reference evidence="3" key="1">
    <citation type="journal article" date="2021" name="Nat. Commun.">
        <title>Genetic determinants of endophytism in the Arabidopsis root mycobiome.</title>
        <authorList>
            <person name="Mesny F."/>
            <person name="Miyauchi S."/>
            <person name="Thiergart T."/>
            <person name="Pickel B."/>
            <person name="Atanasova L."/>
            <person name="Karlsson M."/>
            <person name="Huettel B."/>
            <person name="Barry K.W."/>
            <person name="Haridas S."/>
            <person name="Chen C."/>
            <person name="Bauer D."/>
            <person name="Andreopoulos W."/>
            <person name="Pangilinan J."/>
            <person name="LaButti K."/>
            <person name="Riley R."/>
            <person name="Lipzen A."/>
            <person name="Clum A."/>
            <person name="Drula E."/>
            <person name="Henrissat B."/>
            <person name="Kohler A."/>
            <person name="Grigoriev I.V."/>
            <person name="Martin F.M."/>
            <person name="Hacquard S."/>
        </authorList>
    </citation>
    <scope>NUCLEOTIDE SEQUENCE</scope>
    <source>
        <strain evidence="3">MPI-CAGE-CH-0243</strain>
    </source>
</reference>
<dbReference type="AlphaFoldDB" id="A0A9P9IZU4"/>
<feature type="compositionally biased region" description="Polar residues" evidence="1">
    <location>
        <begin position="210"/>
        <end position="221"/>
    </location>
</feature>
<dbReference type="Proteomes" id="UP000700596">
    <property type="component" value="Unassembled WGS sequence"/>
</dbReference>
<proteinExistence type="predicted"/>
<dbReference type="EMBL" id="JAGMWT010000001">
    <property type="protein sequence ID" value="KAH7138211.1"/>
    <property type="molecule type" value="Genomic_DNA"/>
</dbReference>
<organism evidence="3 4">
    <name type="scientific">Dendryphion nanum</name>
    <dbReference type="NCBI Taxonomy" id="256645"/>
    <lineage>
        <taxon>Eukaryota</taxon>
        <taxon>Fungi</taxon>
        <taxon>Dikarya</taxon>
        <taxon>Ascomycota</taxon>
        <taxon>Pezizomycotina</taxon>
        <taxon>Dothideomycetes</taxon>
        <taxon>Pleosporomycetidae</taxon>
        <taxon>Pleosporales</taxon>
        <taxon>Torulaceae</taxon>
        <taxon>Dendryphion</taxon>
    </lineage>
</organism>
<evidence type="ECO:0000313" key="3">
    <source>
        <dbReference type="EMBL" id="KAH7138211.1"/>
    </source>
</evidence>
<name>A0A9P9IZU4_9PLEO</name>
<keyword evidence="2" id="KW-0732">Signal</keyword>
<accession>A0A9P9IZU4</accession>
<keyword evidence="4" id="KW-1185">Reference proteome</keyword>
<feature type="region of interest" description="Disordered" evidence="1">
    <location>
        <begin position="198"/>
        <end position="221"/>
    </location>
</feature>
<comment type="caution">
    <text evidence="3">The sequence shown here is derived from an EMBL/GenBank/DDBJ whole genome shotgun (WGS) entry which is preliminary data.</text>
</comment>
<evidence type="ECO:0000256" key="2">
    <source>
        <dbReference type="SAM" id="SignalP"/>
    </source>
</evidence>
<protein>
    <submittedName>
        <fullName evidence="3">Uncharacterized protein</fullName>
    </submittedName>
</protein>
<feature type="signal peptide" evidence="2">
    <location>
        <begin position="1"/>
        <end position="24"/>
    </location>
</feature>
<sequence>MLVLRGRKTSCLAMLVMFILKCMASMNSTQSLLSSKSTSTGEFSHDLAEIIQKFRPSVLISDANDRFQRALAPLDTLCEHGDWIAIDVVKRLGLEHQIQLDIPAPKLRSGTGQVVESMGAIMLHWYWFPLGKKMHHSLFFVFNSPLPVDIIFGIESIAKFNLLSVNEGAFIPLMADQPSHKDDASRIKQAVDKANQDRIELNRRKAAKKSNGNNTGTGATA</sequence>
<gene>
    <name evidence="3" type="ORF">B0J11DRAFT_587352</name>
</gene>
<feature type="chain" id="PRO_5040109588" evidence="2">
    <location>
        <begin position="25"/>
        <end position="221"/>
    </location>
</feature>
<evidence type="ECO:0000256" key="1">
    <source>
        <dbReference type="SAM" id="MobiDB-lite"/>
    </source>
</evidence>
<evidence type="ECO:0000313" key="4">
    <source>
        <dbReference type="Proteomes" id="UP000700596"/>
    </source>
</evidence>